<evidence type="ECO:0000313" key="20">
    <source>
        <dbReference type="Proteomes" id="UP001107558"/>
    </source>
</evidence>
<feature type="compositionally biased region" description="Basic and acidic residues" evidence="15">
    <location>
        <begin position="404"/>
        <end position="413"/>
    </location>
</feature>
<sequence>MDEERKEKYERYKRVVKVWEYEFRKKNNRIPSKYDIKDAAYNVKQAYKMYYRMKTSFLSETLLDVLDDDEEEKQKHDIEQQNSEDFLEVSQLSSAFVNESLVSESIHELLDPKNKLPNIYSRNQQNEIFQEYEAVEPTNNDKVWDKSLNKIKKNTSGYKLESKETIPIKSSRSKVELNFEKIQVKIPRNPKKGISKKNLTQDLNSNEDDKQNDSLPDLETILLEKSKRRLEEHKSDIVSNQEEIKTFVDTDWLNRNAPSVDQNISKNDNSTYVTSTYGISNLNIPSHNTTPLKLSVETCAIEAKYHSGNISDDEYVESRKVEKEEILPVSKKRRLSIDINETPNTTLSTQINNLSPIQEKENVKRAPEKPKRKTVQKSKPIISEEETKIPIHNFDTDDDDSDKDPDFKQKDCQQKSPSPVVMKRKRSIIKRSKEGITKATKKAAKILTRNKKNYKINASDDNLGVDKPVEEEEENINFFVDTDFNTIKCVPRASEKDIKISEKLFDSFVQQKDSQPSSTSESNNKITDHKTTAKKEALEKKIASGTLNDNYVRVNMKKKVFVRGKKAFNFSRYKKTLWKSKKNANSALDDMRGCDGGVLKCFNCGGVGHFAQQCKKKEDNLLPIDADVEESTLPTLQEAAQMASEQKLLAHSTKPDSIPMISNNLWKDMTDDLEKESDEIEEKHDKENSDINSIQQAQAPIVPKKSYIGHKIPEDFLQNSGILEISNKVDEIKPYLSLNADGSVPQKATKEVLKALKEFGHDSFRHGQENAIMRILCGLSTLVTLSTGSGKSLCYQLPAYLYRQKYNCLTLVISPLVSLMEDQVYGIPDFINAQCLHTNQTPKQREKVMNEIKNGRVEILLVSPEAVVSSEKSTGFGAILRQLPPIAFACIDEAHCVSQWSHNFRPSYLMICRVLRDKLGVKTVLGLTATATLQTRVNIIEHLAISDGFNGIISDIPLPDNLILTISKDENRDNALLELLKSERFESLQSIIIYCTRRDECERIAGYLRTCLQDNTKQEESNKKRKRTIWYAEAYHAGIVASRRRTIQKAFMCGELRIVVATIAFGMGINLSNIRGIIHFNMPKSFENYVQEVGRAGRDGKISHCHVFLNSKGEDLSELRRHIFANSIDRHVIRKLLQKIFIPCSCKNRLQQNEQNTERHENQRVCPGHEVCFSIEQTIQTLDIPEENIATLLCYLELHEERYIKVLGNAYTMCKIISYNGPAYMKQMAKTCPPLAMAIALELKRGKNPEDLGSIEFCVIDVASAIGWDSGVVKYQLKQLEWTSTNGFNKRSPLTVSFSDLGFRIRAPGDLSDEELDRALDSLESRTQSQERTQLIQLQMIFDSFMSLAFPSFSKCSTNDLSIKESDELKVIIRKYFQTNLPMDVEITDEIDNTSDDVIISNIRQIIQMYPENSFSGRSIARIFHGISSPCFPAVIWGRCKFWRAHLSVNFHRLVRLGNKEIVKIRSN</sequence>
<comment type="caution">
    <text evidence="19">The sequence shown here is derived from an EMBL/GenBank/DDBJ whole genome shotgun (WGS) entry which is preliminary data.</text>
</comment>
<comment type="subcellular location">
    <subcellularLocation>
        <location evidence="1">Nucleus</location>
    </subcellularLocation>
</comment>
<dbReference type="InterPro" id="IPR027417">
    <property type="entry name" value="P-loop_NTPase"/>
</dbReference>
<dbReference type="GO" id="GO:0003677">
    <property type="term" value="F:DNA binding"/>
    <property type="evidence" value="ECO:0007669"/>
    <property type="project" value="UniProtKB-KW"/>
</dbReference>
<dbReference type="GO" id="GO:0006260">
    <property type="term" value="P:DNA replication"/>
    <property type="evidence" value="ECO:0007669"/>
    <property type="project" value="InterPro"/>
</dbReference>
<feature type="compositionally biased region" description="Polar residues" evidence="15">
    <location>
        <begin position="511"/>
        <end position="525"/>
    </location>
</feature>
<dbReference type="SMART" id="SM00343">
    <property type="entry name" value="ZnF_C2HC"/>
    <property type="match status" value="1"/>
</dbReference>
<dbReference type="Proteomes" id="UP001107558">
    <property type="component" value="Chromosome 1"/>
</dbReference>
<dbReference type="GO" id="GO:0043138">
    <property type="term" value="F:3'-5' DNA helicase activity"/>
    <property type="evidence" value="ECO:0007669"/>
    <property type="project" value="UniProtKB-EC"/>
</dbReference>
<evidence type="ECO:0000256" key="1">
    <source>
        <dbReference type="ARBA" id="ARBA00004123"/>
    </source>
</evidence>
<dbReference type="InterPro" id="IPR004589">
    <property type="entry name" value="DNA_helicase_ATP-dep_RecQ"/>
</dbReference>
<evidence type="ECO:0000256" key="8">
    <source>
        <dbReference type="ARBA" id="ARBA00023235"/>
    </source>
</evidence>
<dbReference type="GO" id="GO:0005524">
    <property type="term" value="F:ATP binding"/>
    <property type="evidence" value="ECO:0007669"/>
    <property type="project" value="UniProtKB-KW"/>
</dbReference>
<evidence type="ECO:0000256" key="13">
    <source>
        <dbReference type="PROSITE-ProRule" id="PRU00047"/>
    </source>
</evidence>
<keyword evidence="5" id="KW-0347">Helicase</keyword>
<dbReference type="GO" id="GO:0008270">
    <property type="term" value="F:zinc ion binding"/>
    <property type="evidence" value="ECO:0007669"/>
    <property type="project" value="UniProtKB-KW"/>
</dbReference>
<dbReference type="GO" id="GO:0005694">
    <property type="term" value="C:chromosome"/>
    <property type="evidence" value="ECO:0007669"/>
    <property type="project" value="TreeGrafter"/>
</dbReference>
<dbReference type="FunFam" id="3.40.50.300:FF:000772">
    <property type="entry name" value="ATP-dependent DNA helicase Q4"/>
    <property type="match status" value="1"/>
</dbReference>
<evidence type="ECO:0000256" key="9">
    <source>
        <dbReference type="ARBA" id="ARBA00023242"/>
    </source>
</evidence>
<keyword evidence="13" id="KW-0863">Zinc-finger</keyword>
<dbReference type="GO" id="GO:0000724">
    <property type="term" value="P:double-strand break repair via homologous recombination"/>
    <property type="evidence" value="ECO:0007669"/>
    <property type="project" value="TreeGrafter"/>
</dbReference>
<dbReference type="Gene3D" id="3.40.50.300">
    <property type="entry name" value="P-loop containing nucleotide triphosphate hydrolases"/>
    <property type="match status" value="2"/>
</dbReference>
<feature type="domain" description="CCHC-type" evidence="16">
    <location>
        <begin position="600"/>
        <end position="616"/>
    </location>
</feature>
<dbReference type="GO" id="GO:0009378">
    <property type="term" value="F:four-way junction helicase activity"/>
    <property type="evidence" value="ECO:0007669"/>
    <property type="project" value="TreeGrafter"/>
</dbReference>
<dbReference type="InterPro" id="IPR036875">
    <property type="entry name" value="Znf_CCHC_sf"/>
</dbReference>
<dbReference type="FunFam" id="3.40.50.300:FF:001084">
    <property type="entry name" value="RecQ like helicase 4"/>
    <property type="match status" value="1"/>
</dbReference>
<dbReference type="PANTHER" id="PTHR13710:SF108">
    <property type="entry name" value="ATP-DEPENDENT DNA HELICASE Q4"/>
    <property type="match status" value="1"/>
</dbReference>
<organism evidence="19 20">
    <name type="scientific">Polypedilum vanderplanki</name>
    <name type="common">Sleeping chironomid midge</name>
    <dbReference type="NCBI Taxonomy" id="319348"/>
    <lineage>
        <taxon>Eukaryota</taxon>
        <taxon>Metazoa</taxon>
        <taxon>Ecdysozoa</taxon>
        <taxon>Arthropoda</taxon>
        <taxon>Hexapoda</taxon>
        <taxon>Insecta</taxon>
        <taxon>Pterygota</taxon>
        <taxon>Neoptera</taxon>
        <taxon>Endopterygota</taxon>
        <taxon>Diptera</taxon>
        <taxon>Nematocera</taxon>
        <taxon>Chironomoidea</taxon>
        <taxon>Chironomidae</taxon>
        <taxon>Chironominae</taxon>
        <taxon>Polypedilum</taxon>
        <taxon>Polypedilum</taxon>
    </lineage>
</organism>
<protein>
    <recommendedName>
        <fullName evidence="11">DNA 3'-5' helicase</fullName>
        <ecNumber evidence="11">5.6.2.4</ecNumber>
    </recommendedName>
</protein>
<comment type="similarity">
    <text evidence="2">Belongs to the helicase family. RecQ subfamily.</text>
</comment>
<evidence type="ECO:0000256" key="2">
    <source>
        <dbReference type="ARBA" id="ARBA00005446"/>
    </source>
</evidence>
<dbReference type="Pfam" id="PF11719">
    <property type="entry name" value="Drc1-Sld2"/>
    <property type="match status" value="1"/>
</dbReference>
<keyword evidence="13" id="KW-0862">Zinc</keyword>
<accession>A0A9J6CIQ2</accession>
<keyword evidence="8" id="KW-0413">Isomerase</keyword>
<name>A0A9J6CIQ2_POLVA</name>
<keyword evidence="7" id="KW-0238">DNA-binding</keyword>
<dbReference type="Gene3D" id="1.10.10.1460">
    <property type="match status" value="1"/>
</dbReference>
<dbReference type="InterPro" id="IPR001650">
    <property type="entry name" value="Helicase_C-like"/>
</dbReference>
<dbReference type="EMBL" id="JADBJN010000001">
    <property type="protein sequence ID" value="KAG5681743.1"/>
    <property type="molecule type" value="Genomic_DNA"/>
</dbReference>
<evidence type="ECO:0000256" key="7">
    <source>
        <dbReference type="ARBA" id="ARBA00023125"/>
    </source>
</evidence>
<feature type="coiled-coil region" evidence="14">
    <location>
        <begin position="663"/>
        <end position="697"/>
    </location>
</feature>
<comment type="catalytic activity">
    <reaction evidence="10">
        <text>Couples ATP hydrolysis with the unwinding of duplex DNA by translocating in the 3'-5' direction.</text>
        <dbReference type="EC" id="5.6.2.4"/>
    </reaction>
</comment>
<evidence type="ECO:0000256" key="12">
    <source>
        <dbReference type="ARBA" id="ARBA00049360"/>
    </source>
</evidence>
<dbReference type="SUPFAM" id="SSF57756">
    <property type="entry name" value="Retrovirus zinc finger-like domains"/>
    <property type="match status" value="1"/>
</dbReference>
<evidence type="ECO:0000256" key="15">
    <source>
        <dbReference type="SAM" id="MobiDB-lite"/>
    </source>
</evidence>
<dbReference type="SMART" id="SM00487">
    <property type="entry name" value="DEXDc"/>
    <property type="match status" value="1"/>
</dbReference>
<dbReference type="PROSITE" id="PS50158">
    <property type="entry name" value="ZF_CCHC"/>
    <property type="match status" value="1"/>
</dbReference>
<dbReference type="InterPro" id="IPR011545">
    <property type="entry name" value="DEAD/DEAH_box_helicase_dom"/>
</dbReference>
<evidence type="ECO:0000256" key="5">
    <source>
        <dbReference type="ARBA" id="ARBA00022806"/>
    </source>
</evidence>
<dbReference type="GO" id="GO:0005737">
    <property type="term" value="C:cytoplasm"/>
    <property type="evidence" value="ECO:0007669"/>
    <property type="project" value="TreeGrafter"/>
</dbReference>
<keyword evidence="14" id="KW-0175">Coiled coil</keyword>
<evidence type="ECO:0000259" key="17">
    <source>
        <dbReference type="PROSITE" id="PS51192"/>
    </source>
</evidence>
<evidence type="ECO:0000259" key="18">
    <source>
        <dbReference type="PROSITE" id="PS51194"/>
    </source>
</evidence>
<dbReference type="PANTHER" id="PTHR13710">
    <property type="entry name" value="DNA HELICASE RECQ FAMILY MEMBER"/>
    <property type="match status" value="1"/>
</dbReference>
<dbReference type="PROSITE" id="PS51194">
    <property type="entry name" value="HELICASE_CTER"/>
    <property type="match status" value="1"/>
</dbReference>
<dbReference type="InterPro" id="IPR014001">
    <property type="entry name" value="Helicase_ATP-bd"/>
</dbReference>
<dbReference type="Pfam" id="PF00271">
    <property type="entry name" value="Helicase_C"/>
    <property type="match status" value="1"/>
</dbReference>
<dbReference type="InterPro" id="IPR021110">
    <property type="entry name" value="DNA_rep_checkpnt_protein"/>
</dbReference>
<keyword evidence="3" id="KW-0547">Nucleotide-binding</keyword>
<feature type="domain" description="Helicase ATP-binding" evidence="17">
    <location>
        <begin position="772"/>
        <end position="949"/>
    </location>
</feature>
<dbReference type="InterPro" id="IPR001878">
    <property type="entry name" value="Znf_CCHC"/>
</dbReference>
<keyword evidence="13" id="KW-0479">Metal-binding</keyword>
<evidence type="ECO:0000256" key="10">
    <source>
        <dbReference type="ARBA" id="ARBA00034617"/>
    </source>
</evidence>
<evidence type="ECO:0000256" key="11">
    <source>
        <dbReference type="ARBA" id="ARBA00034808"/>
    </source>
</evidence>
<gene>
    <name evidence="19" type="ORF">PVAND_011152</name>
</gene>
<dbReference type="NCBIfam" id="TIGR00614">
    <property type="entry name" value="recQ_fam"/>
    <property type="match status" value="1"/>
</dbReference>
<feature type="domain" description="Helicase C-terminal" evidence="18">
    <location>
        <begin position="972"/>
        <end position="1141"/>
    </location>
</feature>
<evidence type="ECO:0000259" key="16">
    <source>
        <dbReference type="PROSITE" id="PS50158"/>
    </source>
</evidence>
<evidence type="ECO:0000313" key="19">
    <source>
        <dbReference type="EMBL" id="KAG5681743.1"/>
    </source>
</evidence>
<keyword evidence="4" id="KW-0378">Hydrolase</keyword>
<feature type="region of interest" description="Disordered" evidence="15">
    <location>
        <begin position="190"/>
        <end position="217"/>
    </location>
</feature>
<dbReference type="Pfam" id="PF00098">
    <property type="entry name" value="zf-CCHC"/>
    <property type="match status" value="1"/>
</dbReference>
<dbReference type="PROSITE" id="PS51192">
    <property type="entry name" value="HELICASE_ATP_BIND_1"/>
    <property type="match status" value="1"/>
</dbReference>
<feature type="compositionally biased region" description="Basic and acidic residues" evidence="15">
    <location>
        <begin position="358"/>
        <end position="369"/>
    </location>
</feature>
<keyword evidence="6" id="KW-0067">ATP-binding</keyword>
<evidence type="ECO:0000256" key="6">
    <source>
        <dbReference type="ARBA" id="ARBA00022840"/>
    </source>
</evidence>
<dbReference type="SUPFAM" id="SSF52540">
    <property type="entry name" value="P-loop containing nucleoside triphosphate hydrolases"/>
    <property type="match status" value="1"/>
</dbReference>
<feature type="region of interest" description="Disordered" evidence="15">
    <location>
        <begin position="511"/>
        <end position="532"/>
    </location>
</feature>
<dbReference type="GO" id="GO:0016787">
    <property type="term" value="F:hydrolase activity"/>
    <property type="evidence" value="ECO:0007669"/>
    <property type="project" value="UniProtKB-KW"/>
</dbReference>
<dbReference type="CDD" id="cd18018">
    <property type="entry name" value="DEXHc_RecQ4-like"/>
    <property type="match status" value="1"/>
</dbReference>
<evidence type="ECO:0000256" key="3">
    <source>
        <dbReference type="ARBA" id="ARBA00022741"/>
    </source>
</evidence>
<feature type="region of interest" description="Disordered" evidence="15">
    <location>
        <begin position="354"/>
        <end position="424"/>
    </location>
</feature>
<dbReference type="SMART" id="SM00490">
    <property type="entry name" value="HELICc"/>
    <property type="match status" value="1"/>
</dbReference>
<keyword evidence="20" id="KW-1185">Reference proteome</keyword>
<dbReference type="GO" id="GO:0005634">
    <property type="term" value="C:nucleus"/>
    <property type="evidence" value="ECO:0007669"/>
    <property type="project" value="UniProtKB-SubCell"/>
</dbReference>
<proteinExistence type="inferred from homology"/>
<dbReference type="EC" id="5.6.2.4" evidence="11"/>
<dbReference type="OrthoDB" id="18781at2759"/>
<dbReference type="Pfam" id="PF00270">
    <property type="entry name" value="DEAD"/>
    <property type="match status" value="1"/>
</dbReference>
<evidence type="ECO:0000256" key="4">
    <source>
        <dbReference type="ARBA" id="ARBA00022801"/>
    </source>
</evidence>
<evidence type="ECO:0000256" key="14">
    <source>
        <dbReference type="SAM" id="Coils"/>
    </source>
</evidence>
<reference evidence="19" key="1">
    <citation type="submission" date="2021-03" db="EMBL/GenBank/DDBJ databases">
        <title>Chromosome level genome of the anhydrobiotic midge Polypedilum vanderplanki.</title>
        <authorList>
            <person name="Yoshida Y."/>
            <person name="Kikawada T."/>
            <person name="Gusev O."/>
        </authorList>
    </citation>
    <scope>NUCLEOTIDE SEQUENCE</scope>
    <source>
        <strain evidence="19">NIAS01</strain>
        <tissue evidence="19">Whole body or cell culture</tissue>
    </source>
</reference>
<comment type="catalytic activity">
    <reaction evidence="12">
        <text>ATP + H2O = ADP + phosphate + H(+)</text>
        <dbReference type="Rhea" id="RHEA:13065"/>
        <dbReference type="ChEBI" id="CHEBI:15377"/>
        <dbReference type="ChEBI" id="CHEBI:15378"/>
        <dbReference type="ChEBI" id="CHEBI:30616"/>
        <dbReference type="ChEBI" id="CHEBI:43474"/>
        <dbReference type="ChEBI" id="CHEBI:456216"/>
    </reaction>
</comment>
<dbReference type="CDD" id="cd22289">
    <property type="entry name" value="RecQL4_SLD2_NTD"/>
    <property type="match status" value="1"/>
</dbReference>
<keyword evidence="9" id="KW-0539">Nucleus</keyword>